<feature type="domain" description="Transcription regulator PadR N-terminal" evidence="1">
    <location>
        <begin position="8"/>
        <end position="77"/>
    </location>
</feature>
<gene>
    <name evidence="3" type="ORF">EDM56_20800</name>
</gene>
<proteinExistence type="predicted"/>
<comment type="caution">
    <text evidence="3">The sequence shown here is derived from an EMBL/GenBank/DDBJ whole genome shotgun (WGS) entry which is preliminary data.</text>
</comment>
<feature type="domain" description="Transcription regulator PadR C-terminal" evidence="2">
    <location>
        <begin position="89"/>
        <end position="176"/>
    </location>
</feature>
<accession>A0A3M8D9L9</accession>
<dbReference type="Gene3D" id="6.10.140.190">
    <property type="match status" value="1"/>
</dbReference>
<dbReference type="Gene3D" id="1.10.10.10">
    <property type="entry name" value="Winged helix-like DNA-binding domain superfamily/Winged helix DNA-binding domain"/>
    <property type="match status" value="1"/>
</dbReference>
<evidence type="ECO:0000259" key="2">
    <source>
        <dbReference type="Pfam" id="PF10400"/>
    </source>
</evidence>
<dbReference type="InterPro" id="IPR005149">
    <property type="entry name" value="Tscrpt_reg_PadR_N"/>
</dbReference>
<dbReference type="OrthoDB" id="9783723at2"/>
<organism evidence="3 4">
    <name type="scientific">Brevibacillus fluminis</name>
    <dbReference type="NCBI Taxonomy" id="511487"/>
    <lineage>
        <taxon>Bacteria</taxon>
        <taxon>Bacillati</taxon>
        <taxon>Bacillota</taxon>
        <taxon>Bacilli</taxon>
        <taxon>Bacillales</taxon>
        <taxon>Paenibacillaceae</taxon>
        <taxon>Brevibacillus</taxon>
    </lineage>
</organism>
<dbReference type="Pfam" id="PF03551">
    <property type="entry name" value="PadR"/>
    <property type="match status" value="1"/>
</dbReference>
<keyword evidence="4" id="KW-1185">Reference proteome</keyword>
<protein>
    <submittedName>
        <fullName evidence="3">PadR family transcriptional regulator</fullName>
    </submittedName>
</protein>
<dbReference type="PANTHER" id="PTHR43252">
    <property type="entry name" value="TRANSCRIPTIONAL REGULATOR YQJI"/>
    <property type="match status" value="1"/>
</dbReference>
<dbReference type="RefSeq" id="WP_122920025.1">
    <property type="nucleotide sequence ID" value="NZ_RHHQ01000017.1"/>
</dbReference>
<dbReference type="SUPFAM" id="SSF46785">
    <property type="entry name" value="Winged helix' DNA-binding domain"/>
    <property type="match status" value="1"/>
</dbReference>
<dbReference type="Proteomes" id="UP000271031">
    <property type="component" value="Unassembled WGS sequence"/>
</dbReference>
<name>A0A3M8D9L9_9BACL</name>
<dbReference type="InterPro" id="IPR036390">
    <property type="entry name" value="WH_DNA-bd_sf"/>
</dbReference>
<dbReference type="PANTHER" id="PTHR43252:SF4">
    <property type="entry name" value="TRANSCRIPTIONAL REGULATORY PROTEIN"/>
    <property type="match status" value="1"/>
</dbReference>
<reference evidence="3 4" key="1">
    <citation type="submission" date="2018-10" db="EMBL/GenBank/DDBJ databases">
        <title>Phylogenomics of Brevibacillus.</title>
        <authorList>
            <person name="Dunlap C."/>
        </authorList>
    </citation>
    <scope>NUCLEOTIDE SEQUENCE [LARGE SCALE GENOMIC DNA]</scope>
    <source>
        <strain evidence="3 4">JCM 15716</strain>
    </source>
</reference>
<dbReference type="InterPro" id="IPR036388">
    <property type="entry name" value="WH-like_DNA-bd_sf"/>
</dbReference>
<dbReference type="InterPro" id="IPR018309">
    <property type="entry name" value="Tscrpt_reg_PadR_C"/>
</dbReference>
<dbReference type="EMBL" id="RHHQ01000017">
    <property type="protein sequence ID" value="RNB84744.1"/>
    <property type="molecule type" value="Genomic_DNA"/>
</dbReference>
<dbReference type="AlphaFoldDB" id="A0A3M8D9L9"/>
<evidence type="ECO:0000259" key="1">
    <source>
        <dbReference type="Pfam" id="PF03551"/>
    </source>
</evidence>
<sequence length="186" mass="21226">MNTLSYGLLGLLARKSCSGYELMLQLQPFWQAKHSQIYPLLANLEGEGYLQYTRVEQTEKPDKKMYTITQKGRDALQAWLAEPASAPITRDELFLKTYCLWLTDAQAAIALFSHRISEYEGKLATYQEMLADLKAKHGNTVEDFSSPFFGDFVLLHRAVRSSKDQLEWCQWVIGLLHDSKSSGRPT</sequence>
<evidence type="ECO:0000313" key="4">
    <source>
        <dbReference type="Proteomes" id="UP000271031"/>
    </source>
</evidence>
<evidence type="ECO:0000313" key="3">
    <source>
        <dbReference type="EMBL" id="RNB84744.1"/>
    </source>
</evidence>
<dbReference type="Pfam" id="PF10400">
    <property type="entry name" value="Vir_act_alpha_C"/>
    <property type="match status" value="1"/>
</dbReference>